<dbReference type="PANTHER" id="PTHR46651:SF1">
    <property type="entry name" value="SMALL MUTS RELATED FAMILY PROTEIN"/>
    <property type="match status" value="1"/>
</dbReference>
<dbReference type="AlphaFoldDB" id="A0AAD1YTV0"/>
<dbReference type="SMART" id="SM01162">
    <property type="entry name" value="DUF1771"/>
    <property type="match status" value="1"/>
</dbReference>
<dbReference type="EMBL" id="OU503037">
    <property type="protein sequence ID" value="CAI9755760.1"/>
    <property type="molecule type" value="Genomic_DNA"/>
</dbReference>
<dbReference type="PANTHER" id="PTHR46651">
    <property type="entry name" value="POLYADENYLATE-BINDING PROTEIN-INTERACTING PROTEIN 7"/>
    <property type="match status" value="1"/>
</dbReference>
<evidence type="ECO:0000313" key="4">
    <source>
        <dbReference type="Proteomes" id="UP000834106"/>
    </source>
</evidence>
<evidence type="ECO:0000313" key="3">
    <source>
        <dbReference type="EMBL" id="CAI9755760.1"/>
    </source>
</evidence>
<dbReference type="Pfam" id="PF08590">
    <property type="entry name" value="DUF1771"/>
    <property type="match status" value="1"/>
</dbReference>
<dbReference type="SUPFAM" id="SSF160443">
    <property type="entry name" value="SMR domain-like"/>
    <property type="match status" value="1"/>
</dbReference>
<dbReference type="Proteomes" id="UP000834106">
    <property type="component" value="Chromosome 2"/>
</dbReference>
<keyword evidence="4" id="KW-1185">Reference proteome</keyword>
<evidence type="ECO:0000259" key="1">
    <source>
        <dbReference type="SMART" id="SM00463"/>
    </source>
</evidence>
<dbReference type="InterPro" id="IPR013899">
    <property type="entry name" value="DUF1771"/>
</dbReference>
<evidence type="ECO:0000259" key="2">
    <source>
        <dbReference type="SMART" id="SM01162"/>
    </source>
</evidence>
<reference evidence="3" key="1">
    <citation type="submission" date="2023-05" db="EMBL/GenBank/DDBJ databases">
        <authorList>
            <person name="Huff M."/>
        </authorList>
    </citation>
    <scope>NUCLEOTIDE SEQUENCE</scope>
</reference>
<protein>
    <recommendedName>
        <fullName evidence="5">Smr domain-containing protein</fullName>
    </recommendedName>
</protein>
<sequence>MNLFGMGYSTAEKNLSTAKATSLNPNAAEFVPFALRSAAGISSTDALSKFSTSTTATPGKAVLHKSKYSVSNNSDEEAHLYWHHQLPDDITPDFKFMGDDTQCVDSLSFLGLSLTDASESLRDSAGSDFMLKEWQELCPRSVNGNSHTAKVRHPLSSYRKYPSPTGLQHSFTEPRNKKIVGNDEFLASIRKGTPDGGNLRHSFLADMPNEQLLMDSTEAKSLDFLASQFPGLTAESLAELQVNGGLKQNQNLKPLSLPSLTAFDLPAISLTDSQYSLPKFSRDDLQQNISPYRISEKERTGLFRSSSSIPSGGDADFALTFRKMTSQDSLIGKFDLNGSSGSSIGSGRSSQVPTGFYNSGQGKGVYIDNLQNRGSAHTTPVWLETGEAVANTYSEMRKEARDRARLHNSYFEQASQAYLIGNKALAKELSVKGQLHNMQRKAAYGKAQESIYNQRNPEAQGNGRERMIDLHGLHGREAIRFLEHELAVMRIAARSEDQCLLVYICVGTDHHTRGPHTPVGLPTAIQHYLLNEEGLEFSEPEPGLLRVLIY</sequence>
<proteinExistence type="predicted"/>
<organism evidence="3 4">
    <name type="scientific">Fraxinus pennsylvanica</name>
    <dbReference type="NCBI Taxonomy" id="56036"/>
    <lineage>
        <taxon>Eukaryota</taxon>
        <taxon>Viridiplantae</taxon>
        <taxon>Streptophyta</taxon>
        <taxon>Embryophyta</taxon>
        <taxon>Tracheophyta</taxon>
        <taxon>Spermatophyta</taxon>
        <taxon>Magnoliopsida</taxon>
        <taxon>eudicotyledons</taxon>
        <taxon>Gunneridae</taxon>
        <taxon>Pentapetalae</taxon>
        <taxon>asterids</taxon>
        <taxon>lamiids</taxon>
        <taxon>Lamiales</taxon>
        <taxon>Oleaceae</taxon>
        <taxon>Oleeae</taxon>
        <taxon>Fraxinus</taxon>
    </lineage>
</organism>
<dbReference type="Gene3D" id="3.30.1370.110">
    <property type="match status" value="1"/>
</dbReference>
<gene>
    <name evidence="3" type="ORF">FPE_LOCUS3191</name>
</gene>
<dbReference type="InterPro" id="IPR036063">
    <property type="entry name" value="Smr_dom_sf"/>
</dbReference>
<accession>A0AAD1YTV0</accession>
<feature type="domain" description="DUF1771" evidence="2">
    <location>
        <begin position="392"/>
        <end position="457"/>
    </location>
</feature>
<dbReference type="SMART" id="SM00463">
    <property type="entry name" value="SMR"/>
    <property type="match status" value="1"/>
</dbReference>
<dbReference type="InterPro" id="IPR002625">
    <property type="entry name" value="Smr_dom"/>
</dbReference>
<evidence type="ECO:0008006" key="5">
    <source>
        <dbReference type="Google" id="ProtNLM"/>
    </source>
</evidence>
<feature type="domain" description="Smr" evidence="1">
    <location>
        <begin position="465"/>
        <end position="550"/>
    </location>
</feature>
<name>A0AAD1YTV0_9LAMI</name>
<dbReference type="InterPro" id="IPR053242">
    <property type="entry name" value="PAM2-like_domain"/>
</dbReference>